<sequence length="456" mass="49905">MATNGLPITGKRCITYGTFDLFHEGHQKLLQRARELGSHLIVAITSDSFDAARGKLNVRQPLMERIEGVQNSGLADQIIIEEYQGQKVHDISKYKIDIFAIGSDWTGSFDYLANHCEVVYLERTAGVSSTQLRGELRLGIVGCGRIAQRFVQEAKFVSGVRVEAVYSRLLSSATEFASRSGILHIFESIEELLDTVDAVYIASPHLTHVPHVTAALMSGKHVLCEKPLCFTRQEAETLYKLASEQGVVLLEAIKTAFLPGFRQMVAVAQSGDIGKICSISATCTMLRSPTGREYDAEQAGGSITELASYPLLAIVKLLGHGAIDSVSSKSIRHSETGIDILSRIDILTDGAMATGTVALGAKAEGDLVIAGTKGYIYVPAPWWIMTSFQLRFEDATKYRNFSTLMEGDGLRYELAEFIKMISEGRSESSDLTTKESCAIAWCIERVRSECQTIGVQ</sequence>
<keyword evidence="2" id="KW-0560">Oxidoreductase</keyword>
<proteinExistence type="inferred from homology"/>
<evidence type="ECO:0000256" key="2">
    <source>
        <dbReference type="ARBA" id="ARBA00023002"/>
    </source>
</evidence>
<dbReference type="Gene3D" id="3.40.50.620">
    <property type="entry name" value="HUPs"/>
    <property type="match status" value="1"/>
</dbReference>
<dbReference type="Pfam" id="PF22725">
    <property type="entry name" value="GFO_IDH_MocA_C3"/>
    <property type="match status" value="1"/>
</dbReference>
<feature type="domain" description="GFO/IDH/MocA-like oxidoreductase" evidence="8">
    <location>
        <begin position="261"/>
        <end position="376"/>
    </location>
</feature>
<dbReference type="SUPFAM" id="SSF51735">
    <property type="entry name" value="NAD(P)-binding Rossmann-fold domains"/>
    <property type="match status" value="1"/>
</dbReference>
<dbReference type="GO" id="GO:0000166">
    <property type="term" value="F:nucleotide binding"/>
    <property type="evidence" value="ECO:0007669"/>
    <property type="project" value="InterPro"/>
</dbReference>
<dbReference type="InterPro" id="IPR036291">
    <property type="entry name" value="NAD(P)-bd_dom_sf"/>
</dbReference>
<gene>
    <name evidence="9" type="ORF">OIDMADRAFT_183502</name>
</gene>
<comment type="similarity">
    <text evidence="1">Belongs to the Gfo/Idh/MocA family.</text>
</comment>
<evidence type="ECO:0000256" key="4">
    <source>
        <dbReference type="ARBA" id="ARBA00042988"/>
    </source>
</evidence>
<evidence type="ECO:0000256" key="1">
    <source>
        <dbReference type="ARBA" id="ARBA00010928"/>
    </source>
</evidence>
<evidence type="ECO:0000259" key="6">
    <source>
        <dbReference type="Pfam" id="PF01408"/>
    </source>
</evidence>
<dbReference type="Proteomes" id="UP000054321">
    <property type="component" value="Unassembled WGS sequence"/>
</dbReference>
<dbReference type="Gene3D" id="3.30.360.10">
    <property type="entry name" value="Dihydrodipicolinate Reductase, domain 2"/>
    <property type="match status" value="1"/>
</dbReference>
<dbReference type="HOGENOM" id="CLU_023194_7_2_1"/>
<dbReference type="InParanoid" id="A0A0C3GXU5"/>
<dbReference type="STRING" id="913774.A0A0C3GXU5"/>
<evidence type="ECO:0000256" key="5">
    <source>
        <dbReference type="ARBA" id="ARBA00049233"/>
    </source>
</evidence>
<dbReference type="Pfam" id="PF01408">
    <property type="entry name" value="GFO_IDH_MocA"/>
    <property type="match status" value="1"/>
</dbReference>
<name>A0A0C3GXU5_OIDMZ</name>
<dbReference type="Gene3D" id="3.40.50.720">
    <property type="entry name" value="NAD(P)-binding Rossmann-like Domain"/>
    <property type="match status" value="1"/>
</dbReference>
<dbReference type="InterPro" id="IPR050984">
    <property type="entry name" value="Gfo/Idh/MocA_domain"/>
</dbReference>
<comment type="catalytic activity">
    <reaction evidence="5">
        <text>D-xylose + NADP(+) = D-xylono-1,5-lactone + NADPH + H(+)</text>
        <dbReference type="Rhea" id="RHEA:22000"/>
        <dbReference type="ChEBI" id="CHEBI:15378"/>
        <dbReference type="ChEBI" id="CHEBI:15867"/>
        <dbReference type="ChEBI" id="CHEBI:53455"/>
        <dbReference type="ChEBI" id="CHEBI:57783"/>
        <dbReference type="ChEBI" id="CHEBI:58349"/>
        <dbReference type="EC" id="1.1.1.179"/>
    </reaction>
</comment>
<dbReference type="AlphaFoldDB" id="A0A0C3GXU5"/>
<dbReference type="GO" id="GO:0047837">
    <property type="term" value="F:D-xylose 1-dehydrogenase (NADP+) activity"/>
    <property type="evidence" value="ECO:0007669"/>
    <property type="project" value="UniProtKB-EC"/>
</dbReference>
<organism evidence="9 10">
    <name type="scientific">Oidiodendron maius (strain Zn)</name>
    <dbReference type="NCBI Taxonomy" id="913774"/>
    <lineage>
        <taxon>Eukaryota</taxon>
        <taxon>Fungi</taxon>
        <taxon>Dikarya</taxon>
        <taxon>Ascomycota</taxon>
        <taxon>Pezizomycotina</taxon>
        <taxon>Leotiomycetes</taxon>
        <taxon>Leotiomycetes incertae sedis</taxon>
        <taxon>Myxotrichaceae</taxon>
        <taxon>Oidiodendron</taxon>
    </lineage>
</organism>
<evidence type="ECO:0000313" key="9">
    <source>
        <dbReference type="EMBL" id="KIM96059.1"/>
    </source>
</evidence>
<evidence type="ECO:0000259" key="7">
    <source>
        <dbReference type="Pfam" id="PF01467"/>
    </source>
</evidence>
<dbReference type="InterPro" id="IPR055170">
    <property type="entry name" value="GFO_IDH_MocA-like_dom"/>
</dbReference>
<dbReference type="NCBIfam" id="TIGR00125">
    <property type="entry name" value="cyt_tran_rel"/>
    <property type="match status" value="1"/>
</dbReference>
<evidence type="ECO:0000256" key="3">
    <source>
        <dbReference type="ARBA" id="ARBA00038984"/>
    </source>
</evidence>
<dbReference type="InterPro" id="IPR014729">
    <property type="entry name" value="Rossmann-like_a/b/a_fold"/>
</dbReference>
<feature type="domain" description="Cytidyltransferase-like" evidence="7">
    <location>
        <begin position="14"/>
        <end position="128"/>
    </location>
</feature>
<feature type="domain" description="Gfo/Idh/MocA-like oxidoreductase N-terminal" evidence="6">
    <location>
        <begin position="137"/>
        <end position="249"/>
    </location>
</feature>
<dbReference type="InterPro" id="IPR004821">
    <property type="entry name" value="Cyt_trans-like"/>
</dbReference>
<keyword evidence="10" id="KW-1185">Reference proteome</keyword>
<dbReference type="PANTHER" id="PTHR22604:SF105">
    <property type="entry name" value="TRANS-1,2-DIHYDROBENZENE-1,2-DIOL DEHYDROGENASE"/>
    <property type="match status" value="1"/>
</dbReference>
<dbReference type="EMBL" id="KN832885">
    <property type="protein sequence ID" value="KIM96059.1"/>
    <property type="molecule type" value="Genomic_DNA"/>
</dbReference>
<dbReference type="PANTHER" id="PTHR22604">
    <property type="entry name" value="OXIDOREDUCTASES"/>
    <property type="match status" value="1"/>
</dbReference>
<dbReference type="SUPFAM" id="SSF55347">
    <property type="entry name" value="Glyceraldehyde-3-phosphate dehydrogenase-like, C-terminal domain"/>
    <property type="match status" value="1"/>
</dbReference>
<dbReference type="InterPro" id="IPR000683">
    <property type="entry name" value="Gfo/Idh/MocA-like_OxRdtase_N"/>
</dbReference>
<dbReference type="SUPFAM" id="SSF52374">
    <property type="entry name" value="Nucleotidylyl transferase"/>
    <property type="match status" value="1"/>
</dbReference>
<dbReference type="Pfam" id="PF01467">
    <property type="entry name" value="CTP_transf_like"/>
    <property type="match status" value="1"/>
</dbReference>
<dbReference type="OrthoDB" id="2129491at2759"/>
<evidence type="ECO:0000259" key="8">
    <source>
        <dbReference type="Pfam" id="PF22725"/>
    </source>
</evidence>
<accession>A0A0C3GXU5</accession>
<protein>
    <recommendedName>
        <fullName evidence="3">D-xylose 1-dehydrogenase (NADP(+), D-xylono-1,5-lactone-forming)</fullName>
        <ecNumber evidence="3">1.1.1.179</ecNumber>
    </recommendedName>
    <alternativeName>
        <fullName evidence="4">D-xylose-NADP dehydrogenase</fullName>
    </alternativeName>
</protein>
<evidence type="ECO:0000313" key="10">
    <source>
        <dbReference type="Proteomes" id="UP000054321"/>
    </source>
</evidence>
<dbReference type="EC" id="1.1.1.179" evidence="3"/>
<reference evidence="10" key="2">
    <citation type="submission" date="2015-01" db="EMBL/GenBank/DDBJ databases">
        <title>Evolutionary Origins and Diversification of the Mycorrhizal Mutualists.</title>
        <authorList>
            <consortium name="DOE Joint Genome Institute"/>
            <consortium name="Mycorrhizal Genomics Consortium"/>
            <person name="Kohler A."/>
            <person name="Kuo A."/>
            <person name="Nagy L.G."/>
            <person name="Floudas D."/>
            <person name="Copeland A."/>
            <person name="Barry K.W."/>
            <person name="Cichocki N."/>
            <person name="Veneault-Fourrey C."/>
            <person name="LaButti K."/>
            <person name="Lindquist E.A."/>
            <person name="Lipzen A."/>
            <person name="Lundell T."/>
            <person name="Morin E."/>
            <person name="Murat C."/>
            <person name="Riley R."/>
            <person name="Ohm R."/>
            <person name="Sun H."/>
            <person name="Tunlid A."/>
            <person name="Henrissat B."/>
            <person name="Grigoriev I.V."/>
            <person name="Hibbett D.S."/>
            <person name="Martin F."/>
        </authorList>
    </citation>
    <scope>NUCLEOTIDE SEQUENCE [LARGE SCALE GENOMIC DNA]</scope>
    <source>
        <strain evidence="10">Zn</strain>
    </source>
</reference>
<reference evidence="9 10" key="1">
    <citation type="submission" date="2014-04" db="EMBL/GenBank/DDBJ databases">
        <authorList>
            <consortium name="DOE Joint Genome Institute"/>
            <person name="Kuo A."/>
            <person name="Martino E."/>
            <person name="Perotto S."/>
            <person name="Kohler A."/>
            <person name="Nagy L.G."/>
            <person name="Floudas D."/>
            <person name="Copeland A."/>
            <person name="Barry K.W."/>
            <person name="Cichocki N."/>
            <person name="Veneault-Fourrey C."/>
            <person name="LaButti K."/>
            <person name="Lindquist E.A."/>
            <person name="Lipzen A."/>
            <person name="Lundell T."/>
            <person name="Morin E."/>
            <person name="Murat C."/>
            <person name="Sun H."/>
            <person name="Tunlid A."/>
            <person name="Henrissat B."/>
            <person name="Grigoriev I.V."/>
            <person name="Hibbett D.S."/>
            <person name="Martin F."/>
            <person name="Nordberg H.P."/>
            <person name="Cantor M.N."/>
            <person name="Hua S.X."/>
        </authorList>
    </citation>
    <scope>NUCLEOTIDE SEQUENCE [LARGE SCALE GENOMIC DNA]</scope>
    <source>
        <strain evidence="9 10">Zn</strain>
    </source>
</reference>